<keyword evidence="1" id="KW-0560">Oxidoreductase</keyword>
<reference evidence="3" key="1">
    <citation type="submission" date="2018-05" db="EMBL/GenBank/DDBJ databases">
        <authorList>
            <person name="Lanie J.A."/>
            <person name="Ng W.-L."/>
            <person name="Kazmierczak K.M."/>
            <person name="Andrzejewski T.M."/>
            <person name="Davidsen T.M."/>
            <person name="Wayne K.J."/>
            <person name="Tettelin H."/>
            <person name="Glass J.I."/>
            <person name="Rusch D."/>
            <person name="Podicherti R."/>
            <person name="Tsui H.-C.T."/>
            <person name="Winkler M.E."/>
        </authorList>
    </citation>
    <scope>NUCLEOTIDE SEQUENCE</scope>
</reference>
<evidence type="ECO:0000313" key="3">
    <source>
        <dbReference type="EMBL" id="SVD86999.1"/>
    </source>
</evidence>
<dbReference type="InterPro" id="IPR029061">
    <property type="entry name" value="THDP-binding"/>
</dbReference>
<dbReference type="SUPFAM" id="SSF52518">
    <property type="entry name" value="Thiamin diphosphate-binding fold (THDP-binding)"/>
    <property type="match status" value="1"/>
</dbReference>
<gene>
    <name evidence="3" type="ORF">METZ01_LOCUS439853</name>
</gene>
<dbReference type="AlphaFoldDB" id="A0A382YVM9"/>
<dbReference type="Pfam" id="PF00676">
    <property type="entry name" value="E1_dh"/>
    <property type="match status" value="1"/>
</dbReference>
<evidence type="ECO:0000256" key="1">
    <source>
        <dbReference type="ARBA" id="ARBA00023002"/>
    </source>
</evidence>
<dbReference type="GO" id="GO:0016624">
    <property type="term" value="F:oxidoreductase activity, acting on the aldehyde or oxo group of donors, disulfide as acceptor"/>
    <property type="evidence" value="ECO:0007669"/>
    <property type="project" value="InterPro"/>
</dbReference>
<sequence>MKAYSDSEAIALIRLRYWQHLLNEMLKAKQFKVPIHLAFGHEAAAVAMDLTMQPDDVLCLTHRNGAYNLARSKAFEAELAHYRLESRPDGVGHMASMNLAMEHTGIAYASSILGNALAVASGIALH</sequence>
<proteinExistence type="predicted"/>
<accession>A0A382YVM9</accession>
<feature type="non-terminal residue" evidence="3">
    <location>
        <position position="126"/>
    </location>
</feature>
<evidence type="ECO:0000259" key="2">
    <source>
        <dbReference type="Pfam" id="PF00676"/>
    </source>
</evidence>
<dbReference type="Gene3D" id="3.40.50.970">
    <property type="match status" value="1"/>
</dbReference>
<protein>
    <recommendedName>
        <fullName evidence="2">Dehydrogenase E1 component domain-containing protein</fullName>
    </recommendedName>
</protein>
<dbReference type="EMBL" id="UINC01178693">
    <property type="protein sequence ID" value="SVD86999.1"/>
    <property type="molecule type" value="Genomic_DNA"/>
</dbReference>
<feature type="domain" description="Dehydrogenase E1 component" evidence="2">
    <location>
        <begin position="35"/>
        <end position="125"/>
    </location>
</feature>
<name>A0A382YVM9_9ZZZZ</name>
<organism evidence="3">
    <name type="scientific">marine metagenome</name>
    <dbReference type="NCBI Taxonomy" id="408172"/>
    <lineage>
        <taxon>unclassified sequences</taxon>
        <taxon>metagenomes</taxon>
        <taxon>ecological metagenomes</taxon>
    </lineage>
</organism>
<dbReference type="InterPro" id="IPR001017">
    <property type="entry name" value="DH_E1"/>
</dbReference>